<feature type="transmembrane region" description="Helical" evidence="3">
    <location>
        <begin position="6"/>
        <end position="24"/>
    </location>
</feature>
<evidence type="ECO:0000313" key="6">
    <source>
        <dbReference type="Proteomes" id="UP000219669"/>
    </source>
</evidence>
<keyword evidence="1 2" id="KW-0479">Metal-binding</keyword>
<feature type="binding site" evidence="2">
    <location>
        <position position="357"/>
    </location>
    <ligand>
        <name>Fe cation</name>
        <dbReference type="ChEBI" id="CHEBI:24875"/>
    </ligand>
</feature>
<comment type="similarity">
    <text evidence="2">Belongs to the LapB family.</text>
</comment>
<keyword evidence="2" id="KW-0997">Cell inner membrane</keyword>
<dbReference type="GO" id="GO:0046890">
    <property type="term" value="P:regulation of lipid biosynthetic process"/>
    <property type="evidence" value="ECO:0007669"/>
    <property type="project" value="UniProtKB-UniRule"/>
</dbReference>
<dbReference type="Gene3D" id="1.25.40.10">
    <property type="entry name" value="Tetratricopeptide repeat domain"/>
    <property type="match status" value="2"/>
</dbReference>
<dbReference type="GO" id="GO:0009898">
    <property type="term" value="C:cytoplasmic side of plasma membrane"/>
    <property type="evidence" value="ECO:0007669"/>
    <property type="project" value="UniProtKB-UniRule"/>
</dbReference>
<feature type="topological domain" description="Cytoplasmic" evidence="2">
    <location>
        <begin position="25"/>
        <end position="387"/>
    </location>
</feature>
<dbReference type="SUPFAM" id="SSF81901">
    <property type="entry name" value="HCP-like"/>
    <property type="match status" value="1"/>
</dbReference>
<evidence type="ECO:0000259" key="4">
    <source>
        <dbReference type="Pfam" id="PF18073"/>
    </source>
</evidence>
<dbReference type="Pfam" id="PF13176">
    <property type="entry name" value="TPR_7"/>
    <property type="match status" value="1"/>
</dbReference>
<dbReference type="AlphaFoldDB" id="A0A286EC74"/>
<evidence type="ECO:0000313" key="5">
    <source>
        <dbReference type="EMBL" id="SOD68480.1"/>
    </source>
</evidence>
<dbReference type="InterPro" id="IPR030865">
    <property type="entry name" value="LapB"/>
</dbReference>
<organism evidence="5 6">
    <name type="scientific">Alysiella filiformis DSM 16848</name>
    <dbReference type="NCBI Taxonomy" id="1120981"/>
    <lineage>
        <taxon>Bacteria</taxon>
        <taxon>Pseudomonadati</taxon>
        <taxon>Pseudomonadota</taxon>
        <taxon>Betaproteobacteria</taxon>
        <taxon>Neisseriales</taxon>
        <taxon>Neisseriaceae</taxon>
        <taxon>Alysiella</taxon>
    </lineage>
</organism>
<dbReference type="InterPro" id="IPR019734">
    <property type="entry name" value="TPR_rpt"/>
</dbReference>
<keyword evidence="2" id="KW-0408">Iron</keyword>
<evidence type="ECO:0000256" key="3">
    <source>
        <dbReference type="SAM" id="Phobius"/>
    </source>
</evidence>
<dbReference type="NCBIfam" id="NF008755">
    <property type="entry name" value="PRK11788.1-3"/>
    <property type="match status" value="1"/>
</dbReference>
<feature type="binding site" evidence="2">
    <location>
        <position position="371"/>
    </location>
    <ligand>
        <name>Fe cation</name>
        <dbReference type="ChEBI" id="CHEBI:24875"/>
    </ligand>
</feature>
<keyword evidence="2 3" id="KW-0472">Membrane</keyword>
<dbReference type="Pfam" id="PF18073">
    <property type="entry name" value="Zn_ribbon_LapB"/>
    <property type="match status" value="1"/>
</dbReference>
<evidence type="ECO:0000256" key="2">
    <source>
        <dbReference type="HAMAP-Rule" id="MF_00994"/>
    </source>
</evidence>
<protein>
    <recommendedName>
        <fullName evidence="2">Lipopolysaccharide assembly protein B</fullName>
    </recommendedName>
</protein>
<dbReference type="InterPro" id="IPR011990">
    <property type="entry name" value="TPR-like_helical_dom_sf"/>
</dbReference>
<dbReference type="GO" id="GO:0008653">
    <property type="term" value="P:lipopolysaccharide metabolic process"/>
    <property type="evidence" value="ECO:0007669"/>
    <property type="project" value="InterPro"/>
</dbReference>
<keyword evidence="2" id="KW-0802">TPR repeat</keyword>
<dbReference type="GO" id="GO:0005506">
    <property type="term" value="F:iron ion binding"/>
    <property type="evidence" value="ECO:0007669"/>
    <property type="project" value="UniProtKB-UniRule"/>
</dbReference>
<keyword evidence="2" id="KW-0677">Repeat</keyword>
<gene>
    <name evidence="2" type="primary">lapB</name>
    <name evidence="5" type="ORF">SAMN02746062_01270</name>
</gene>
<feature type="binding site" evidence="2">
    <location>
        <position position="374"/>
    </location>
    <ligand>
        <name>Fe cation</name>
        <dbReference type="ChEBI" id="CHEBI:24875"/>
    </ligand>
</feature>
<reference evidence="5 6" key="1">
    <citation type="submission" date="2017-09" db="EMBL/GenBank/DDBJ databases">
        <authorList>
            <person name="Ehlers B."/>
            <person name="Leendertz F.H."/>
        </authorList>
    </citation>
    <scope>NUCLEOTIDE SEQUENCE [LARGE SCALE GENOMIC DNA]</scope>
    <source>
        <strain evidence="5 6">DSM 16848</strain>
    </source>
</reference>
<evidence type="ECO:0000256" key="1">
    <source>
        <dbReference type="ARBA" id="ARBA00022723"/>
    </source>
</evidence>
<keyword evidence="2 3" id="KW-1133">Transmembrane helix</keyword>
<proteinExistence type="inferred from homology"/>
<feature type="binding site" evidence="2">
    <location>
        <position position="360"/>
    </location>
    <ligand>
        <name>Fe cation</name>
        <dbReference type="ChEBI" id="CHEBI:24875"/>
    </ligand>
</feature>
<keyword evidence="2" id="KW-1003">Cell membrane</keyword>
<feature type="domain" description="LapB rubredoxin metal binding" evidence="4">
    <location>
        <begin position="355"/>
        <end position="382"/>
    </location>
</feature>
<dbReference type="EMBL" id="OCNF01000009">
    <property type="protein sequence ID" value="SOD68480.1"/>
    <property type="molecule type" value="Genomic_DNA"/>
</dbReference>
<dbReference type="Proteomes" id="UP000219669">
    <property type="component" value="Unassembled WGS sequence"/>
</dbReference>
<keyword evidence="6" id="KW-1185">Reference proteome</keyword>
<dbReference type="InterPro" id="IPR041166">
    <property type="entry name" value="Rubredoxin_2"/>
</dbReference>
<comment type="subcellular location">
    <subcellularLocation>
        <location evidence="2">Cell inner membrane</location>
        <topology evidence="2">Single-pass membrane protein</topology>
        <orientation evidence="2">Cytoplasmic side</orientation>
    </subcellularLocation>
</comment>
<comment type="function">
    <text evidence="2">Modulates cellular lipopolysaccharide (LPS) levels by regulating LpxC, which is involved in lipid A biosynthesis. May act by modulating the proteolytic activity of FtsH towards LpxC. May also coordinate assembly of proteins involved in LPS synthesis at the plasma membrane.</text>
</comment>
<name>A0A286EC74_9NEIS</name>
<accession>A0A286EC74</accession>
<dbReference type="HAMAP" id="MF_00994">
    <property type="entry name" value="LPS_assembly_LapB"/>
    <property type="match status" value="1"/>
</dbReference>
<keyword evidence="2 3" id="KW-0812">Transmembrane</keyword>
<sequence length="387" mass="44064">MEIWWLLVPIILLPVFFGMGWFAARVDMKTVLKHAKTVPTGFYASLDALVDKNTGKAARHLAEVIDQQQGSYDLNLTLGKLYRQRGENDKAIAMHKTLLQSPDTVGEKRERVLYELGLNYQSAGLIDRAEQIFLEIQNGNMAKQANEVLLNIYQQDRDWEKAITTAQLLAHDEQTYQFEIAQFYCEMAQAALFRNDLVQAREHVQAALNANKKCTRANMILGDIEQKHANYGAAIAAYTAIESQNHAYLSMVGERIFDAYQAQNKARAGLDVLIGYAKTFPALDLLNVIYEKSLLLDGEAKANQLAIELIRAKPDLNGMYRLLGLQMSDLNPQWKADADMMRGVMGRQLQKAVMYRCRNCHFKSQVYFWHCPACNKWETFTPNKIEI</sequence>